<feature type="domain" description="Carrier" evidence="3">
    <location>
        <begin position="561"/>
        <end position="639"/>
    </location>
</feature>
<dbReference type="PROSITE" id="PS50075">
    <property type="entry name" value="CARRIER"/>
    <property type="match status" value="1"/>
</dbReference>
<dbReference type="InterPro" id="IPR013120">
    <property type="entry name" value="FAR_NAD-bd"/>
</dbReference>
<dbReference type="Pfam" id="PF00550">
    <property type="entry name" value="PP-binding"/>
    <property type="match status" value="1"/>
</dbReference>
<name>A0ABR0E712_ZASCE</name>
<protein>
    <recommendedName>
        <fullName evidence="3">Carrier domain-containing protein</fullName>
    </recommendedName>
</protein>
<dbReference type="SUPFAM" id="SSF56801">
    <property type="entry name" value="Acetyl-CoA synthetase-like"/>
    <property type="match status" value="1"/>
</dbReference>
<dbReference type="Gene3D" id="3.40.50.720">
    <property type="entry name" value="NAD(P)-binding Rossmann-like Domain"/>
    <property type="match status" value="1"/>
</dbReference>
<comment type="caution">
    <text evidence="4">The sequence shown here is derived from an EMBL/GenBank/DDBJ whole genome shotgun (WGS) entry which is preliminary data.</text>
</comment>
<gene>
    <name evidence="4" type="ORF">PRZ48_011322</name>
</gene>
<dbReference type="Gene3D" id="3.40.50.12780">
    <property type="entry name" value="N-terminal domain of ligase-like"/>
    <property type="match status" value="1"/>
</dbReference>
<keyword evidence="1" id="KW-0596">Phosphopantetheine</keyword>
<dbReference type="InterPro" id="IPR042099">
    <property type="entry name" value="ANL_N_sf"/>
</dbReference>
<dbReference type="Pfam" id="PF00501">
    <property type="entry name" value="AMP-binding"/>
    <property type="match status" value="1"/>
</dbReference>
<dbReference type="SUPFAM" id="SSF47336">
    <property type="entry name" value="ACP-like"/>
    <property type="match status" value="1"/>
</dbReference>
<organism evidence="4 5">
    <name type="scientific">Zasmidium cellare</name>
    <name type="common">Wine cellar mold</name>
    <name type="synonym">Racodium cellare</name>
    <dbReference type="NCBI Taxonomy" id="395010"/>
    <lineage>
        <taxon>Eukaryota</taxon>
        <taxon>Fungi</taxon>
        <taxon>Dikarya</taxon>
        <taxon>Ascomycota</taxon>
        <taxon>Pezizomycotina</taxon>
        <taxon>Dothideomycetes</taxon>
        <taxon>Dothideomycetidae</taxon>
        <taxon>Mycosphaerellales</taxon>
        <taxon>Mycosphaerellaceae</taxon>
        <taxon>Zasmidium</taxon>
    </lineage>
</organism>
<dbReference type="InterPro" id="IPR009081">
    <property type="entry name" value="PP-bd_ACP"/>
</dbReference>
<reference evidence="4 5" key="1">
    <citation type="journal article" date="2023" name="G3 (Bethesda)">
        <title>A chromosome-level genome assembly of Zasmidium syzygii isolated from banana leaves.</title>
        <authorList>
            <person name="van Westerhoven A.C."/>
            <person name="Mehrabi R."/>
            <person name="Talebi R."/>
            <person name="Steentjes M.B.F."/>
            <person name="Corcolon B."/>
            <person name="Chong P.A."/>
            <person name="Kema G.H.J."/>
            <person name="Seidl M.F."/>
        </authorList>
    </citation>
    <scope>NUCLEOTIDE SEQUENCE [LARGE SCALE GENOMIC DNA]</scope>
    <source>
        <strain evidence="4 5">P124</strain>
    </source>
</reference>
<sequence length="1065" mass="117119">MDLNYFICTLGQASKHKNKPQNFTNINDFVEQQAEQNANLPAVGFYTPSKDPSQPWKTQVLTFKEVFQGTCAYAEKLSGVLDVQDKQTVALLCPSSPNFLLTWLGAMRLGHPVLLIAPQCSATAAVELCKQTGCERLLFDEMYKELAVAAKDAGDEHEIKLLSLPFGDDEVVGTTKQPVKSDLKADNVKPDDVAYLHHTSGTSTGIPKPIPQTHHGGAGVYTSFEEGPSQATFTTTPLYHGGIADLFRAWTNHALIWLFPGKEAPITATHVVKCLEASEKAGTPRVEFFSSVPYVLEMLAEDEKGLGWLRKMSIVGVGGAALPASVGDKLVENDVNLVSRFGSAECGFLMSSNRDFASDKDWQYLRCDENEDKLRFEPREDGLSELVILDGWPHMAKRNREDGSFATSDLLQAHPKINGAWKYHSRADSQLTLITGKKFDPSPLESAITAATPLLSDVLIFGNGQPYPGALLFRSPDAKVLKDEALLAEVGPRLEQLNKESQSHARIDGSMLIPMSWTEQSLEKSSKGTILRGKAEERYAAEIKGAYKQQAASSSEDLSDDEPPDKVLDIVNSVINAPSSECLDQNTDLFAYGVDSIACVRIRHAVSQLLPKGHDPLPLTIVQDCGTASKLSQVLIDIRQGRKPNLGKDQNIEQTMLSLVEEHSHFDQATTSNGAAPSVNGTSHSKRKNILLTGPTGSLGSHLLGQLLQDPEIHIHLLLRGSTEHAANQRVLKALKSRQIPVPSDFDHRVTIHTCALSKPLLGLSQETYKHLAQTVDVIYHLAWSVDFVLPLQGFKQHFAGLQSLVNLTVVRKAHLIFCSSTASISNSSNPVPEAVIQDPANSGGIGYSRSKWVAENILLNAKKQHPDLRIDVVRAGQLSGDTKHGIWNISEAYPLMLSSARETKCLPDLGHGEDMRWVPVDVAARAFVELMGLERKLGHEPRVFHVVNPNGETTWQQFCEWIQMEAKDVEIVSVKTWLERMDKLRSQGSQHPALKLLEFWQEAYRTRDEGVSNGETSSRVEYEMSGTFEAMPAVASMRPADGKYASKLWSWIDGSEANDSRPAA</sequence>
<dbReference type="Pfam" id="PF07993">
    <property type="entry name" value="NAD_binding_4"/>
    <property type="match status" value="1"/>
</dbReference>
<dbReference type="PROSITE" id="PS00012">
    <property type="entry name" value="PHOSPHOPANTETHEINE"/>
    <property type="match status" value="1"/>
</dbReference>
<dbReference type="InterPro" id="IPR000873">
    <property type="entry name" value="AMP-dep_synth/lig_dom"/>
</dbReference>
<dbReference type="InterPro" id="IPR036291">
    <property type="entry name" value="NAD(P)-bd_dom_sf"/>
</dbReference>
<evidence type="ECO:0000313" key="5">
    <source>
        <dbReference type="Proteomes" id="UP001305779"/>
    </source>
</evidence>
<dbReference type="Pfam" id="PF23562">
    <property type="entry name" value="AMP-binding_C_3"/>
    <property type="match status" value="1"/>
</dbReference>
<dbReference type="PANTHER" id="PTHR43439:SF2">
    <property type="entry name" value="ENZYME, PUTATIVE (JCVI)-RELATED"/>
    <property type="match status" value="1"/>
</dbReference>
<dbReference type="InterPro" id="IPR036736">
    <property type="entry name" value="ACP-like_sf"/>
</dbReference>
<dbReference type="Proteomes" id="UP001305779">
    <property type="component" value="Unassembled WGS sequence"/>
</dbReference>
<proteinExistence type="predicted"/>
<dbReference type="InterPro" id="IPR051414">
    <property type="entry name" value="Adenylate-forming_Reductase"/>
</dbReference>
<dbReference type="InterPro" id="IPR006162">
    <property type="entry name" value="Ppantetheine_attach_site"/>
</dbReference>
<evidence type="ECO:0000313" key="4">
    <source>
        <dbReference type="EMBL" id="KAK4496873.1"/>
    </source>
</evidence>
<dbReference type="PANTHER" id="PTHR43439">
    <property type="entry name" value="PHENYLACETATE-COENZYME A LIGASE"/>
    <property type="match status" value="1"/>
</dbReference>
<evidence type="ECO:0000256" key="1">
    <source>
        <dbReference type="ARBA" id="ARBA00022450"/>
    </source>
</evidence>
<evidence type="ECO:0000259" key="3">
    <source>
        <dbReference type="PROSITE" id="PS50075"/>
    </source>
</evidence>
<dbReference type="EMBL" id="JAXOVC010000009">
    <property type="protein sequence ID" value="KAK4496873.1"/>
    <property type="molecule type" value="Genomic_DNA"/>
</dbReference>
<keyword evidence="2" id="KW-0597">Phosphoprotein</keyword>
<evidence type="ECO:0000256" key="2">
    <source>
        <dbReference type="ARBA" id="ARBA00022553"/>
    </source>
</evidence>
<keyword evidence="5" id="KW-1185">Reference proteome</keyword>
<dbReference type="SUPFAM" id="SSF51735">
    <property type="entry name" value="NAD(P)-binding Rossmann-fold domains"/>
    <property type="match status" value="1"/>
</dbReference>
<accession>A0ABR0E712</accession>
<dbReference type="Gene3D" id="1.10.1200.10">
    <property type="entry name" value="ACP-like"/>
    <property type="match status" value="1"/>
</dbReference>